<sequence length="304" mass="35232">MNVDKLKELCDDGKFYEAQQMFVVLFNKTFKQEKYDKCAQILLSGLNKMHQFKQVALLIDLAKYMLSLFTKLNASTTHTFTIKEDKITAIDLIRHIVESYHQLEDITPKEDIQRMISFLDKVVTWSAEHQVPKISDSHGEPFIHMELGKLHFKLGANEESNKNFLKSNSPDEFAEMISEWIKKGEDGEHDLFITRAVLQLLQLKKLEMAKRVFELLQQKTEKLSSTPLLHFVKFLIISIEKGNLELYHHINQSYATELTRRDASFKDVYLDKIGSIYFGLQKSKPQNQGLGSMINSLFSSMMSK</sequence>
<dbReference type="STRING" id="5762.D2VWM8"/>
<comment type="similarity">
    <text evidence="1">Belongs to the GET4 family.</text>
</comment>
<keyword evidence="3" id="KW-1185">Reference proteome</keyword>
<evidence type="ECO:0000313" key="3">
    <source>
        <dbReference type="Proteomes" id="UP000006671"/>
    </source>
</evidence>
<dbReference type="InParanoid" id="D2VWM8"/>
<dbReference type="InterPro" id="IPR007317">
    <property type="entry name" value="GET4"/>
</dbReference>
<reference evidence="2 3" key="1">
    <citation type="journal article" date="2010" name="Cell">
        <title>The genome of Naegleria gruberi illuminates early eukaryotic versatility.</title>
        <authorList>
            <person name="Fritz-Laylin L.K."/>
            <person name="Prochnik S.E."/>
            <person name="Ginger M.L."/>
            <person name="Dacks J.B."/>
            <person name="Carpenter M.L."/>
            <person name="Field M.C."/>
            <person name="Kuo A."/>
            <person name="Paredez A."/>
            <person name="Chapman J."/>
            <person name="Pham J."/>
            <person name="Shu S."/>
            <person name="Neupane R."/>
            <person name="Cipriano M."/>
            <person name="Mancuso J."/>
            <person name="Tu H."/>
            <person name="Salamov A."/>
            <person name="Lindquist E."/>
            <person name="Shapiro H."/>
            <person name="Lucas S."/>
            <person name="Grigoriev I.V."/>
            <person name="Cande W.Z."/>
            <person name="Fulton C."/>
            <person name="Rokhsar D.S."/>
            <person name="Dawson S.C."/>
        </authorList>
    </citation>
    <scope>NUCLEOTIDE SEQUENCE [LARGE SCALE GENOMIC DNA]</scope>
    <source>
        <strain evidence="2 3">NEG-M</strain>
    </source>
</reference>
<dbReference type="OrthoDB" id="10252405at2759"/>
<dbReference type="AlphaFoldDB" id="D2VWM8"/>
<dbReference type="PANTHER" id="PTHR12875">
    <property type="entry name" value="GOLGI TO ER TRAFFIC PROTEIN 4 HOMOLOG"/>
    <property type="match status" value="1"/>
</dbReference>
<dbReference type="OMA" id="LMDMMGM"/>
<dbReference type="KEGG" id="ngr:NAEGRDRAFT_73437"/>
<dbReference type="Gene3D" id="1.25.40.10">
    <property type="entry name" value="Tetratricopeptide repeat domain"/>
    <property type="match status" value="1"/>
</dbReference>
<dbReference type="PANTHER" id="PTHR12875:SF0">
    <property type="entry name" value="GOLGI TO ER TRAFFIC PROTEIN 4 HOMOLOG"/>
    <property type="match status" value="1"/>
</dbReference>
<dbReference type="GeneID" id="8862738"/>
<organism evidence="3">
    <name type="scientific">Naegleria gruberi</name>
    <name type="common">Amoeba</name>
    <dbReference type="NCBI Taxonomy" id="5762"/>
    <lineage>
        <taxon>Eukaryota</taxon>
        <taxon>Discoba</taxon>
        <taxon>Heterolobosea</taxon>
        <taxon>Tetramitia</taxon>
        <taxon>Eutetramitia</taxon>
        <taxon>Vahlkampfiidae</taxon>
        <taxon>Naegleria</taxon>
    </lineage>
</organism>
<dbReference type="VEuPathDB" id="AmoebaDB:NAEGRDRAFT_73437"/>
<gene>
    <name evidence="2" type="ORF">NAEGRDRAFT_73437</name>
</gene>
<proteinExistence type="inferred from homology"/>
<dbReference type="FunCoup" id="D2VWM8">
    <property type="interactions" value="364"/>
</dbReference>
<dbReference type="Proteomes" id="UP000006671">
    <property type="component" value="Unassembled WGS sequence"/>
</dbReference>
<dbReference type="RefSeq" id="XP_002671394.1">
    <property type="nucleotide sequence ID" value="XM_002671348.1"/>
</dbReference>
<accession>D2VWM8</accession>
<name>D2VWM8_NAEGR</name>
<evidence type="ECO:0000313" key="2">
    <source>
        <dbReference type="EMBL" id="EFC38650.1"/>
    </source>
</evidence>
<dbReference type="eggNOG" id="KOG3024">
    <property type="taxonomic scope" value="Eukaryota"/>
</dbReference>
<dbReference type="GO" id="GO:0005829">
    <property type="term" value="C:cytosol"/>
    <property type="evidence" value="ECO:0007669"/>
    <property type="project" value="TreeGrafter"/>
</dbReference>
<evidence type="ECO:0000256" key="1">
    <source>
        <dbReference type="ARBA" id="ARBA00005351"/>
    </source>
</evidence>
<dbReference type="Pfam" id="PF04190">
    <property type="entry name" value="GET4"/>
    <property type="match status" value="1"/>
</dbReference>
<protein>
    <submittedName>
        <fullName evidence="2">Predicted protein</fullName>
    </submittedName>
</protein>
<dbReference type="GO" id="GO:0045048">
    <property type="term" value="P:protein insertion into ER membrane"/>
    <property type="evidence" value="ECO:0007669"/>
    <property type="project" value="InterPro"/>
</dbReference>
<dbReference type="InterPro" id="IPR011990">
    <property type="entry name" value="TPR-like_helical_dom_sf"/>
</dbReference>
<dbReference type="EMBL" id="GG738905">
    <property type="protein sequence ID" value="EFC38650.1"/>
    <property type="molecule type" value="Genomic_DNA"/>
</dbReference>